<dbReference type="AlphaFoldDB" id="A0A375J7G0"/>
<sequence length="126" mass="14242">MPCLRCATPLGPLAIGLTPINSTFAAETRFENRQPLRAQRLYEVTAIGGGNDGLIKTGARDEKENHDDIAYRRRGSLCVRLCSEDPRSLYRWGQGRDAGSIHRGGKVRHSRSLYRWCKVRHVRSVH</sequence>
<dbReference type="EMBL" id="OVTA01000037">
    <property type="protein sequence ID" value="SPS00070.1"/>
    <property type="molecule type" value="Genomic_DNA"/>
</dbReference>
<name>A0A375J7G0_9BURK</name>
<accession>A0A375J7G0</accession>
<gene>
    <name evidence="1" type="ORF">CBM2634_B140082</name>
</gene>
<evidence type="ECO:0000313" key="1">
    <source>
        <dbReference type="EMBL" id="SPS00070.1"/>
    </source>
</evidence>
<organism evidence="1 2">
    <name type="scientific">Cupriavidus taiwanensis</name>
    <dbReference type="NCBI Taxonomy" id="164546"/>
    <lineage>
        <taxon>Bacteria</taxon>
        <taxon>Pseudomonadati</taxon>
        <taxon>Pseudomonadota</taxon>
        <taxon>Betaproteobacteria</taxon>
        <taxon>Burkholderiales</taxon>
        <taxon>Burkholderiaceae</taxon>
        <taxon>Cupriavidus</taxon>
    </lineage>
</organism>
<evidence type="ECO:0000313" key="2">
    <source>
        <dbReference type="Proteomes" id="UP000256805"/>
    </source>
</evidence>
<proteinExistence type="predicted"/>
<protein>
    <submittedName>
        <fullName evidence="1">Uncharacterized protein</fullName>
    </submittedName>
</protein>
<reference evidence="1 2" key="1">
    <citation type="submission" date="2018-01" db="EMBL/GenBank/DDBJ databases">
        <authorList>
            <person name="Gaut B.S."/>
            <person name="Morton B.R."/>
            <person name="Clegg M.T."/>
            <person name="Duvall M.R."/>
        </authorList>
    </citation>
    <scope>NUCLEOTIDE SEQUENCE [LARGE SCALE GENOMIC DNA]</scope>
    <source>
        <strain evidence="1">Cupriavidus taiwanensis cmp 52</strain>
    </source>
</reference>
<dbReference type="Proteomes" id="UP000256805">
    <property type="component" value="Unassembled WGS sequence"/>
</dbReference>